<protein>
    <submittedName>
        <fullName evidence="1">Uncharacterized protein</fullName>
    </submittedName>
</protein>
<sequence>MLVIAIKKYINIYYNFKGFTNVDAYISRAQSKVLAGMILVEVLSEYRAGRLAHCQFVMEASVQYPFVNGNRDMLESGK</sequence>
<gene>
    <name evidence="1" type="ORF">RI555_05755</name>
</gene>
<dbReference type="AlphaFoldDB" id="A0AAW8WD74"/>
<comment type="caution">
    <text evidence="1">The sequence shown here is derived from an EMBL/GenBank/DDBJ whole genome shotgun (WGS) entry which is preliminary data.</text>
</comment>
<reference evidence="1" key="1">
    <citation type="submission" date="2023-08" db="EMBL/GenBank/DDBJ databases">
        <authorList>
            <person name="Page C.A."/>
            <person name="Perez-Diaz I.M."/>
        </authorList>
    </citation>
    <scope>NUCLEOTIDE SEQUENCE</scope>
    <source>
        <strain evidence="1">1.8.9</strain>
    </source>
</reference>
<evidence type="ECO:0000313" key="2">
    <source>
        <dbReference type="Proteomes" id="UP001263852"/>
    </source>
</evidence>
<dbReference type="EMBL" id="JAVLAO010000001">
    <property type="protein sequence ID" value="MDT7038506.1"/>
    <property type="molecule type" value="Genomic_DNA"/>
</dbReference>
<organism evidence="1 2">
    <name type="scientific">Lactiplantibacillus pentosus</name>
    <name type="common">Lactobacillus pentosus</name>
    <dbReference type="NCBI Taxonomy" id="1589"/>
    <lineage>
        <taxon>Bacteria</taxon>
        <taxon>Bacillati</taxon>
        <taxon>Bacillota</taxon>
        <taxon>Bacilli</taxon>
        <taxon>Lactobacillales</taxon>
        <taxon>Lactobacillaceae</taxon>
        <taxon>Lactiplantibacillus</taxon>
    </lineage>
</organism>
<name>A0AAW8WD74_LACPE</name>
<proteinExistence type="predicted"/>
<evidence type="ECO:0000313" key="1">
    <source>
        <dbReference type="EMBL" id="MDT7038506.1"/>
    </source>
</evidence>
<dbReference type="Proteomes" id="UP001263852">
    <property type="component" value="Unassembled WGS sequence"/>
</dbReference>
<accession>A0AAW8WD74</accession>